<name>A0ACB9P0N2_9MYRT</name>
<dbReference type="EMBL" id="CM042886">
    <property type="protein sequence ID" value="KAI4342553.1"/>
    <property type="molecule type" value="Genomic_DNA"/>
</dbReference>
<comment type="caution">
    <text evidence="1">The sequence shown here is derived from an EMBL/GenBank/DDBJ whole genome shotgun (WGS) entry which is preliminary data.</text>
</comment>
<protein>
    <submittedName>
        <fullName evidence="1">Uncharacterized protein</fullName>
    </submittedName>
</protein>
<gene>
    <name evidence="1" type="ORF">MLD38_027170</name>
</gene>
<evidence type="ECO:0000313" key="1">
    <source>
        <dbReference type="EMBL" id="KAI4342553.1"/>
    </source>
</evidence>
<evidence type="ECO:0000313" key="2">
    <source>
        <dbReference type="Proteomes" id="UP001057402"/>
    </source>
</evidence>
<proteinExistence type="predicted"/>
<organism evidence="1 2">
    <name type="scientific">Melastoma candidum</name>
    <dbReference type="NCBI Taxonomy" id="119954"/>
    <lineage>
        <taxon>Eukaryota</taxon>
        <taxon>Viridiplantae</taxon>
        <taxon>Streptophyta</taxon>
        <taxon>Embryophyta</taxon>
        <taxon>Tracheophyta</taxon>
        <taxon>Spermatophyta</taxon>
        <taxon>Magnoliopsida</taxon>
        <taxon>eudicotyledons</taxon>
        <taxon>Gunneridae</taxon>
        <taxon>Pentapetalae</taxon>
        <taxon>rosids</taxon>
        <taxon>malvids</taxon>
        <taxon>Myrtales</taxon>
        <taxon>Melastomataceae</taxon>
        <taxon>Melastomatoideae</taxon>
        <taxon>Melastomateae</taxon>
        <taxon>Melastoma</taxon>
    </lineage>
</organism>
<sequence>MAMGQKELPPELYGTTESAHSPMASLLGKSSSSGILSHFRSFPRKSEGEISLSRRGFHVEPRPREKALLVSDPVLSGFKSTKKSVKTLKRVGDVLTIVVVAGCCYEIYVKSTIREEARRKAVVGGKSA</sequence>
<accession>A0ACB9P0N2</accession>
<reference evidence="2" key="1">
    <citation type="journal article" date="2023" name="Front. Plant Sci.">
        <title>Chromosomal-level genome assembly of Melastoma candidum provides insights into trichome evolution.</title>
        <authorList>
            <person name="Zhong Y."/>
            <person name="Wu W."/>
            <person name="Sun C."/>
            <person name="Zou P."/>
            <person name="Liu Y."/>
            <person name="Dai S."/>
            <person name="Zhou R."/>
        </authorList>
    </citation>
    <scope>NUCLEOTIDE SEQUENCE [LARGE SCALE GENOMIC DNA]</scope>
</reference>
<dbReference type="Proteomes" id="UP001057402">
    <property type="component" value="Chromosome 7"/>
</dbReference>
<keyword evidence="2" id="KW-1185">Reference proteome</keyword>